<protein>
    <submittedName>
        <fullName evidence="2">Uncharacterized protein</fullName>
    </submittedName>
</protein>
<evidence type="ECO:0000313" key="2">
    <source>
        <dbReference type="EMBL" id="KAF2142736.1"/>
    </source>
</evidence>
<evidence type="ECO:0000313" key="3">
    <source>
        <dbReference type="Proteomes" id="UP000799438"/>
    </source>
</evidence>
<dbReference type="RefSeq" id="XP_033398448.1">
    <property type="nucleotide sequence ID" value="XM_033534898.1"/>
</dbReference>
<name>A0A6A6BF88_9PEZI</name>
<proteinExistence type="predicted"/>
<keyword evidence="3" id="KW-1185">Reference proteome</keyword>
<evidence type="ECO:0000256" key="1">
    <source>
        <dbReference type="SAM" id="MobiDB-lite"/>
    </source>
</evidence>
<reference evidence="2" key="1">
    <citation type="journal article" date="2020" name="Stud. Mycol.">
        <title>101 Dothideomycetes genomes: a test case for predicting lifestyles and emergence of pathogens.</title>
        <authorList>
            <person name="Haridas S."/>
            <person name="Albert R."/>
            <person name="Binder M."/>
            <person name="Bloem J."/>
            <person name="Labutti K."/>
            <person name="Salamov A."/>
            <person name="Andreopoulos B."/>
            <person name="Baker S."/>
            <person name="Barry K."/>
            <person name="Bills G."/>
            <person name="Bluhm B."/>
            <person name="Cannon C."/>
            <person name="Castanera R."/>
            <person name="Culley D."/>
            <person name="Daum C."/>
            <person name="Ezra D."/>
            <person name="Gonzalez J."/>
            <person name="Henrissat B."/>
            <person name="Kuo A."/>
            <person name="Liang C."/>
            <person name="Lipzen A."/>
            <person name="Lutzoni F."/>
            <person name="Magnuson J."/>
            <person name="Mondo S."/>
            <person name="Nolan M."/>
            <person name="Ohm R."/>
            <person name="Pangilinan J."/>
            <person name="Park H.-J."/>
            <person name="Ramirez L."/>
            <person name="Alfaro M."/>
            <person name="Sun H."/>
            <person name="Tritt A."/>
            <person name="Yoshinaga Y."/>
            <person name="Zwiers L.-H."/>
            <person name="Turgeon B."/>
            <person name="Goodwin S."/>
            <person name="Spatafora J."/>
            <person name="Crous P."/>
            <person name="Grigoriev I."/>
        </authorList>
    </citation>
    <scope>NUCLEOTIDE SEQUENCE</scope>
    <source>
        <strain evidence="2">CBS 121167</strain>
    </source>
</reference>
<dbReference type="Proteomes" id="UP000799438">
    <property type="component" value="Unassembled WGS sequence"/>
</dbReference>
<dbReference type="AlphaFoldDB" id="A0A6A6BF88"/>
<feature type="compositionally biased region" description="Basic residues" evidence="1">
    <location>
        <begin position="28"/>
        <end position="38"/>
    </location>
</feature>
<dbReference type="EMBL" id="ML995483">
    <property type="protein sequence ID" value="KAF2142736.1"/>
    <property type="molecule type" value="Genomic_DNA"/>
</dbReference>
<accession>A0A6A6BF88</accession>
<gene>
    <name evidence="2" type="ORF">K452DRAFT_10074</name>
</gene>
<organism evidence="2 3">
    <name type="scientific">Aplosporella prunicola CBS 121167</name>
    <dbReference type="NCBI Taxonomy" id="1176127"/>
    <lineage>
        <taxon>Eukaryota</taxon>
        <taxon>Fungi</taxon>
        <taxon>Dikarya</taxon>
        <taxon>Ascomycota</taxon>
        <taxon>Pezizomycotina</taxon>
        <taxon>Dothideomycetes</taxon>
        <taxon>Dothideomycetes incertae sedis</taxon>
        <taxon>Botryosphaeriales</taxon>
        <taxon>Aplosporellaceae</taxon>
        <taxon>Aplosporella</taxon>
    </lineage>
</organism>
<sequence>MPIYLANHRYQQQNRHAHATTGNGYLGMHHHRRRRRRCGRAEARPPSPSPSPQRSFLAPKPNPVPRSRPRGPAPRSADLARLGTQFAVARSRGSGVLGCCVRAPPRHDDAVAGWLPGRVLGLCVFGVKDGRSVGWVGLGGLVGRDVLGRRKEWRLVRLRGIGIGLGSGRDCDQDHDYDRAIGSAIRAIRACLAPG</sequence>
<feature type="region of interest" description="Disordered" evidence="1">
    <location>
        <begin position="11"/>
        <end position="77"/>
    </location>
</feature>
<dbReference type="GeneID" id="54292388"/>